<evidence type="ECO:0000256" key="3">
    <source>
        <dbReference type="ARBA" id="ARBA00022723"/>
    </source>
</evidence>
<sequence>MRAAVVDVLGGGFALQDVDLAEPVGREVLVEVRASGLCHTDLTVATHAFADFPPPVVLGHEVAGVVTAVGPDARAFTPGDHVVGCLVQWCGDCPACLDGRVYQCGRPGTTLRDPGRDGPRLSRDGRPLTQGMGLGGFAERALVHENQLTSVPRRLPFPQAALLGCGVLTGAGSVLNGARVLPGETVAVIGAGGVGLNAVGAARIAGASRVVAVDVRDGTLRRARAFGATDVVNSATTDAVAAVRELTGGGVRHAFDIVGVAATTEQALRMTAPGGGVYVVGLAAGGGDLRLSLPRLLLEQKRIQGLIMGAGNPRRDIPRYADLYLRGHLNLDDLVSRRIALDGIDAGYAALQDPEVARVVVTSF</sequence>
<dbReference type="InterPro" id="IPR011032">
    <property type="entry name" value="GroES-like_sf"/>
</dbReference>
<dbReference type="Gene3D" id="3.40.50.720">
    <property type="entry name" value="NAD(P)-binding Rossmann-like Domain"/>
    <property type="match status" value="1"/>
</dbReference>
<dbReference type="PANTHER" id="PTHR43350">
    <property type="entry name" value="NAD-DEPENDENT ALCOHOL DEHYDROGENASE"/>
    <property type="match status" value="1"/>
</dbReference>
<feature type="compositionally biased region" description="Basic and acidic residues" evidence="7">
    <location>
        <begin position="113"/>
        <end position="126"/>
    </location>
</feature>
<evidence type="ECO:0000313" key="9">
    <source>
        <dbReference type="EMBL" id="WTQ77301.1"/>
    </source>
</evidence>
<evidence type="ECO:0000256" key="6">
    <source>
        <dbReference type="RuleBase" id="RU361277"/>
    </source>
</evidence>
<protein>
    <submittedName>
        <fullName evidence="9">Zinc-binding dehydrogenase</fullName>
    </submittedName>
</protein>
<dbReference type="SUPFAM" id="SSF51735">
    <property type="entry name" value="NAD(P)-binding Rossmann-fold domains"/>
    <property type="match status" value="1"/>
</dbReference>
<dbReference type="SUPFAM" id="SSF50129">
    <property type="entry name" value="GroES-like"/>
    <property type="match status" value="1"/>
</dbReference>
<name>A0AAU1M114_9ACTN</name>
<dbReference type="Gene3D" id="3.90.180.10">
    <property type="entry name" value="Medium-chain alcohol dehydrogenases, catalytic domain"/>
    <property type="match status" value="1"/>
</dbReference>
<dbReference type="FunFam" id="3.40.50.720:FF:000003">
    <property type="entry name" value="S-(hydroxymethyl)glutathione dehydrogenase"/>
    <property type="match status" value="1"/>
</dbReference>
<feature type="region of interest" description="Disordered" evidence="7">
    <location>
        <begin position="109"/>
        <end position="129"/>
    </location>
</feature>
<dbReference type="PANTHER" id="PTHR43350:SF19">
    <property type="entry name" value="D-GULOSIDE 3-DEHYDROGENASE"/>
    <property type="match status" value="1"/>
</dbReference>
<evidence type="ECO:0000256" key="5">
    <source>
        <dbReference type="ARBA" id="ARBA00023002"/>
    </source>
</evidence>
<dbReference type="GO" id="GO:0008270">
    <property type="term" value="F:zinc ion binding"/>
    <property type="evidence" value="ECO:0007669"/>
    <property type="project" value="InterPro"/>
</dbReference>
<dbReference type="SMART" id="SM00829">
    <property type="entry name" value="PKS_ER"/>
    <property type="match status" value="1"/>
</dbReference>
<keyword evidence="3 6" id="KW-0479">Metal-binding</keyword>
<comment type="cofactor">
    <cofactor evidence="1 6">
        <name>Zn(2+)</name>
        <dbReference type="ChEBI" id="CHEBI:29105"/>
    </cofactor>
</comment>
<dbReference type="GO" id="GO:0016491">
    <property type="term" value="F:oxidoreductase activity"/>
    <property type="evidence" value="ECO:0007669"/>
    <property type="project" value="UniProtKB-KW"/>
</dbReference>
<dbReference type="EMBL" id="CP108169">
    <property type="protein sequence ID" value="WTQ77301.1"/>
    <property type="molecule type" value="Genomic_DNA"/>
</dbReference>
<evidence type="ECO:0000256" key="4">
    <source>
        <dbReference type="ARBA" id="ARBA00022833"/>
    </source>
</evidence>
<accession>A0AAU1M114</accession>
<dbReference type="InterPro" id="IPR013149">
    <property type="entry name" value="ADH-like_C"/>
</dbReference>
<evidence type="ECO:0000259" key="8">
    <source>
        <dbReference type="SMART" id="SM00829"/>
    </source>
</evidence>
<dbReference type="Pfam" id="PF08240">
    <property type="entry name" value="ADH_N"/>
    <property type="match status" value="1"/>
</dbReference>
<gene>
    <name evidence="9" type="ORF">OG222_31080</name>
</gene>
<dbReference type="InterPro" id="IPR013154">
    <property type="entry name" value="ADH-like_N"/>
</dbReference>
<comment type="similarity">
    <text evidence="2 6">Belongs to the zinc-containing alcohol dehydrogenase family.</text>
</comment>
<reference evidence="9" key="1">
    <citation type="submission" date="2022-10" db="EMBL/GenBank/DDBJ databases">
        <title>The complete genomes of actinobacterial strains from the NBC collection.</title>
        <authorList>
            <person name="Joergensen T.S."/>
            <person name="Alvarez Arevalo M."/>
            <person name="Sterndorff E.B."/>
            <person name="Faurdal D."/>
            <person name="Vuksanovic O."/>
            <person name="Mourched A.-S."/>
            <person name="Charusanti P."/>
            <person name="Shaw S."/>
            <person name="Blin K."/>
            <person name="Weber T."/>
        </authorList>
    </citation>
    <scope>NUCLEOTIDE SEQUENCE</scope>
    <source>
        <strain evidence="9">NBC_00148</strain>
    </source>
</reference>
<dbReference type="AlphaFoldDB" id="A0AAU1M114"/>
<keyword evidence="5" id="KW-0560">Oxidoreductase</keyword>
<evidence type="ECO:0000256" key="2">
    <source>
        <dbReference type="ARBA" id="ARBA00008072"/>
    </source>
</evidence>
<dbReference type="InterPro" id="IPR020843">
    <property type="entry name" value="ER"/>
</dbReference>
<dbReference type="PROSITE" id="PS00059">
    <property type="entry name" value="ADH_ZINC"/>
    <property type="match status" value="1"/>
</dbReference>
<proteinExistence type="inferred from homology"/>
<evidence type="ECO:0000256" key="7">
    <source>
        <dbReference type="SAM" id="MobiDB-lite"/>
    </source>
</evidence>
<dbReference type="Pfam" id="PF00107">
    <property type="entry name" value="ADH_zinc_N"/>
    <property type="match status" value="1"/>
</dbReference>
<organism evidence="9">
    <name type="scientific">Streptomyces sp. NBC_00148</name>
    <dbReference type="NCBI Taxonomy" id="2903626"/>
    <lineage>
        <taxon>Bacteria</taxon>
        <taxon>Bacillati</taxon>
        <taxon>Actinomycetota</taxon>
        <taxon>Actinomycetes</taxon>
        <taxon>Kitasatosporales</taxon>
        <taxon>Streptomycetaceae</taxon>
        <taxon>Streptomyces</taxon>
    </lineage>
</organism>
<feature type="domain" description="Enoyl reductase (ER)" evidence="8">
    <location>
        <begin position="10"/>
        <end position="361"/>
    </location>
</feature>
<keyword evidence="4 6" id="KW-0862">Zinc</keyword>
<dbReference type="InterPro" id="IPR036291">
    <property type="entry name" value="NAD(P)-bd_dom_sf"/>
</dbReference>
<dbReference type="InterPro" id="IPR002328">
    <property type="entry name" value="ADH_Zn_CS"/>
</dbReference>
<evidence type="ECO:0000256" key="1">
    <source>
        <dbReference type="ARBA" id="ARBA00001947"/>
    </source>
</evidence>